<dbReference type="InterPro" id="IPR059000">
    <property type="entry name" value="ATPase_P-type_domA"/>
</dbReference>
<dbReference type="GO" id="GO:0045332">
    <property type="term" value="P:phospholipid translocation"/>
    <property type="evidence" value="ECO:0007669"/>
    <property type="project" value="TreeGrafter"/>
</dbReference>
<evidence type="ECO:0000259" key="2">
    <source>
        <dbReference type="Pfam" id="PF16209"/>
    </source>
</evidence>
<dbReference type="AlphaFoldDB" id="A0A8R2NPB4"/>
<dbReference type="PANTHER" id="PTHR24092:SF150">
    <property type="entry name" value="PHOSPHOLIPID-TRANSPORTING ATPASE"/>
    <property type="match status" value="1"/>
</dbReference>
<evidence type="ECO:0000313" key="4">
    <source>
        <dbReference type="Proteomes" id="UP000007819"/>
    </source>
</evidence>
<proteinExistence type="predicted"/>
<dbReference type="PANTHER" id="PTHR24092">
    <property type="entry name" value="PROBABLE PHOSPHOLIPID-TRANSPORTING ATPASE"/>
    <property type="match status" value="1"/>
</dbReference>
<dbReference type="SUPFAM" id="SSF81653">
    <property type="entry name" value="Calcium ATPase, transduction domain A"/>
    <property type="match status" value="1"/>
</dbReference>
<sequence length="229" mass="26425">MFYLILKSFVIDCHGDKENKQTYIRVIRFNDKEQFKKKSNRVITARYGILSFLPLFTIEQLIKFPNQYFLFISILQQIPDASPVGRFTTILPLTIKFGFSAIKSIIKDLIKHIKDYKVNHKCVEVLRNGVLVQEKWSEIGIGDIIKVKNNNIFPADLVLLSSSELQGTCHIETTHIDGEVNLKIRQCVKETSYCKELKDLIGLNGIIECELPNKLLYNFLGRLTIMNNK</sequence>
<dbReference type="GO" id="GO:0005802">
    <property type="term" value="C:trans-Golgi network"/>
    <property type="evidence" value="ECO:0007669"/>
    <property type="project" value="TreeGrafter"/>
</dbReference>
<accession>A0A8R2NPB4</accession>
<dbReference type="GO" id="GO:0140326">
    <property type="term" value="F:ATPase-coupled intramembrane lipid transporter activity"/>
    <property type="evidence" value="ECO:0007669"/>
    <property type="project" value="TreeGrafter"/>
</dbReference>
<dbReference type="GO" id="GO:0005886">
    <property type="term" value="C:plasma membrane"/>
    <property type="evidence" value="ECO:0007669"/>
    <property type="project" value="TreeGrafter"/>
</dbReference>
<dbReference type="RefSeq" id="XP_029342564.1">
    <property type="nucleotide sequence ID" value="XM_029486704.1"/>
</dbReference>
<protein>
    <submittedName>
        <fullName evidence="3">Uncharacterized protein</fullName>
    </submittedName>
</protein>
<reference evidence="3" key="2">
    <citation type="submission" date="2022-06" db="UniProtKB">
        <authorList>
            <consortium name="EnsemblMetazoa"/>
        </authorList>
    </citation>
    <scope>IDENTIFICATION</scope>
</reference>
<name>A0A8R2NPB4_ACYPI</name>
<feature type="domain" description="P-type ATPase N-terminal" evidence="2">
    <location>
        <begin position="30"/>
        <end position="90"/>
    </location>
</feature>
<dbReference type="GeneID" id="107884877"/>
<dbReference type="KEGG" id="api:107884877"/>
<dbReference type="Gene3D" id="2.70.150.10">
    <property type="entry name" value="Calcium-transporting ATPase, cytoplasmic transduction domain A"/>
    <property type="match status" value="1"/>
</dbReference>
<reference evidence="4" key="1">
    <citation type="submission" date="2010-06" db="EMBL/GenBank/DDBJ databases">
        <authorList>
            <person name="Jiang H."/>
            <person name="Abraham K."/>
            <person name="Ali S."/>
            <person name="Alsbrooks S.L."/>
            <person name="Anim B.N."/>
            <person name="Anosike U.S."/>
            <person name="Attaway T."/>
            <person name="Bandaranaike D.P."/>
            <person name="Battles P.K."/>
            <person name="Bell S.N."/>
            <person name="Bell A.V."/>
            <person name="Beltran B."/>
            <person name="Bickham C."/>
            <person name="Bustamante Y."/>
            <person name="Caleb T."/>
            <person name="Canada A."/>
            <person name="Cardenas V."/>
            <person name="Carter K."/>
            <person name="Chacko J."/>
            <person name="Chandrabose M.N."/>
            <person name="Chavez D."/>
            <person name="Chavez A."/>
            <person name="Chen L."/>
            <person name="Chu H.-S."/>
            <person name="Claassen K.J."/>
            <person name="Cockrell R."/>
            <person name="Collins M."/>
            <person name="Cooper J.A."/>
            <person name="Cree A."/>
            <person name="Curry S.M."/>
            <person name="Da Y."/>
            <person name="Dao M.D."/>
            <person name="Das B."/>
            <person name="Davila M.-L."/>
            <person name="Davy-Carroll L."/>
            <person name="Denson S."/>
            <person name="Dinh H."/>
            <person name="Ebong V.E."/>
            <person name="Edwards J.R."/>
            <person name="Egan A."/>
            <person name="El-Daye J."/>
            <person name="Escobedo L."/>
            <person name="Fernandez S."/>
            <person name="Fernando P.R."/>
            <person name="Flagg N."/>
            <person name="Forbes L.D."/>
            <person name="Fowler R.G."/>
            <person name="Fu Q."/>
            <person name="Gabisi R.A."/>
            <person name="Ganer J."/>
            <person name="Garbino Pronczuk A."/>
            <person name="Garcia R.M."/>
            <person name="Garner T."/>
            <person name="Garrett T.E."/>
            <person name="Gonzalez D.A."/>
            <person name="Hamid H."/>
            <person name="Hawkins E.S."/>
            <person name="Hirani K."/>
            <person name="Hogues M.E."/>
            <person name="Hollins B."/>
            <person name="Hsiao C.-H."/>
            <person name="Jabil R."/>
            <person name="James M.L."/>
            <person name="Jhangiani S.N."/>
            <person name="Johnson B."/>
            <person name="Johnson Q."/>
            <person name="Joshi V."/>
            <person name="Kalu J.B."/>
            <person name="Kam C."/>
            <person name="Kashfia A."/>
            <person name="Keebler J."/>
            <person name="Kisamo H."/>
            <person name="Kovar C.L."/>
            <person name="Lago L.A."/>
            <person name="Lai C.-Y."/>
            <person name="Laidlaw J."/>
            <person name="Lara F."/>
            <person name="Le T.-K."/>
            <person name="Lee S.L."/>
            <person name="Legall F.H."/>
            <person name="Lemon S.J."/>
            <person name="Lewis L.R."/>
            <person name="Li B."/>
            <person name="Liu Y."/>
            <person name="Liu Y.-S."/>
            <person name="Lopez J."/>
            <person name="Lozado R.J."/>
            <person name="Lu J."/>
            <person name="Madu R.C."/>
            <person name="Maheshwari M."/>
            <person name="Maheshwari R."/>
            <person name="Malloy K."/>
            <person name="Martinez E."/>
            <person name="Mathew T."/>
            <person name="Mercado I.C."/>
            <person name="Mercado C."/>
            <person name="Meyer B."/>
            <person name="Montgomery K."/>
            <person name="Morgan M.B."/>
            <person name="Munidasa M."/>
            <person name="Nazareth L.V."/>
            <person name="Nelson J."/>
            <person name="Ng B.M."/>
            <person name="Nguyen N.B."/>
            <person name="Nguyen P.Q."/>
            <person name="Nguyen T."/>
            <person name="Obregon M."/>
            <person name="Okwuonu G.O."/>
            <person name="Onwere C.G."/>
            <person name="Orozco G."/>
            <person name="Parra A."/>
            <person name="Patel S."/>
            <person name="Patil S."/>
            <person name="Perez A."/>
            <person name="Perez Y."/>
            <person name="Pham C."/>
            <person name="Primus E.L."/>
            <person name="Pu L.-L."/>
            <person name="Puazo M."/>
            <person name="Qin X."/>
            <person name="Quiroz J.B."/>
            <person name="Reese J."/>
            <person name="Richards S."/>
            <person name="Rives C.M."/>
            <person name="Robberts R."/>
            <person name="Ruiz S.J."/>
            <person name="Ruiz M.J."/>
            <person name="Santibanez J."/>
            <person name="Schneider B.W."/>
            <person name="Sisson I."/>
            <person name="Smith M."/>
            <person name="Sodergren E."/>
            <person name="Song X.-Z."/>
            <person name="Song B.B."/>
            <person name="Summersgill H."/>
            <person name="Thelus R."/>
            <person name="Thornton R.D."/>
            <person name="Trejos Z.Y."/>
            <person name="Usmani K."/>
            <person name="Vattathil S."/>
            <person name="Villasana D."/>
            <person name="Walker D.L."/>
            <person name="Wang S."/>
            <person name="Wang K."/>
            <person name="White C.S."/>
            <person name="Williams A.C."/>
            <person name="Williamson J."/>
            <person name="Wilson K."/>
            <person name="Woghiren I.O."/>
            <person name="Woodworth J.R."/>
            <person name="Worley K.C."/>
            <person name="Wright R.A."/>
            <person name="Wu W."/>
            <person name="Young L."/>
            <person name="Zhang L."/>
            <person name="Zhang J."/>
            <person name="Zhu Y."/>
            <person name="Muzny D.M."/>
            <person name="Weinstock G."/>
            <person name="Gibbs R.A."/>
        </authorList>
    </citation>
    <scope>NUCLEOTIDE SEQUENCE [LARGE SCALE GENOMIC DNA]</scope>
    <source>
        <strain evidence="4">LSR1</strain>
    </source>
</reference>
<keyword evidence="4" id="KW-1185">Reference proteome</keyword>
<dbReference type="Pfam" id="PF00122">
    <property type="entry name" value="E1-E2_ATPase"/>
    <property type="match status" value="1"/>
</dbReference>
<dbReference type="EnsemblMetazoa" id="XM_029486704.1">
    <property type="protein sequence ID" value="XP_029342564.1"/>
    <property type="gene ID" value="LOC107884877"/>
</dbReference>
<evidence type="ECO:0000259" key="1">
    <source>
        <dbReference type="Pfam" id="PF00122"/>
    </source>
</evidence>
<dbReference type="InterPro" id="IPR032631">
    <property type="entry name" value="P-type_ATPase_N"/>
</dbReference>
<dbReference type="Proteomes" id="UP000007819">
    <property type="component" value="Chromosome X"/>
</dbReference>
<dbReference type="Pfam" id="PF16209">
    <property type="entry name" value="PhoLip_ATPase_N"/>
    <property type="match status" value="1"/>
</dbReference>
<evidence type="ECO:0000313" key="3">
    <source>
        <dbReference type="EnsemblMetazoa" id="XP_029342564.1"/>
    </source>
</evidence>
<feature type="domain" description="P-type ATPase A" evidence="1">
    <location>
        <begin position="121"/>
        <end position="179"/>
    </location>
</feature>
<dbReference type="InterPro" id="IPR008250">
    <property type="entry name" value="ATPase_P-typ_transduc_dom_A_sf"/>
</dbReference>
<dbReference type="OrthoDB" id="6607863at2759"/>
<organism evidence="3 4">
    <name type="scientific">Acyrthosiphon pisum</name>
    <name type="common">Pea aphid</name>
    <dbReference type="NCBI Taxonomy" id="7029"/>
    <lineage>
        <taxon>Eukaryota</taxon>
        <taxon>Metazoa</taxon>
        <taxon>Ecdysozoa</taxon>
        <taxon>Arthropoda</taxon>
        <taxon>Hexapoda</taxon>
        <taxon>Insecta</taxon>
        <taxon>Pterygota</taxon>
        <taxon>Neoptera</taxon>
        <taxon>Paraneoptera</taxon>
        <taxon>Hemiptera</taxon>
        <taxon>Sternorrhyncha</taxon>
        <taxon>Aphidomorpha</taxon>
        <taxon>Aphidoidea</taxon>
        <taxon>Aphididae</taxon>
        <taxon>Macrosiphini</taxon>
        <taxon>Acyrthosiphon</taxon>
    </lineage>
</organism>